<accession>A0A0K6G8N6</accession>
<dbReference type="SUPFAM" id="SSF144232">
    <property type="entry name" value="HIT/MYND zinc finger-like"/>
    <property type="match status" value="1"/>
</dbReference>
<evidence type="ECO:0000256" key="4">
    <source>
        <dbReference type="PROSITE-ProRule" id="PRU00134"/>
    </source>
</evidence>
<dbReference type="InterPro" id="IPR002893">
    <property type="entry name" value="Znf_MYND"/>
</dbReference>
<dbReference type="EMBL" id="CYGV01001500">
    <property type="protein sequence ID" value="CUA74846.1"/>
    <property type="molecule type" value="Genomic_DNA"/>
</dbReference>
<dbReference type="Gene3D" id="6.10.140.2220">
    <property type="match status" value="1"/>
</dbReference>
<evidence type="ECO:0000256" key="2">
    <source>
        <dbReference type="ARBA" id="ARBA00022771"/>
    </source>
</evidence>
<evidence type="ECO:0000313" key="7">
    <source>
        <dbReference type="Proteomes" id="UP000044841"/>
    </source>
</evidence>
<evidence type="ECO:0000256" key="1">
    <source>
        <dbReference type="ARBA" id="ARBA00022723"/>
    </source>
</evidence>
<evidence type="ECO:0000256" key="3">
    <source>
        <dbReference type="ARBA" id="ARBA00022833"/>
    </source>
</evidence>
<name>A0A0K6G8N6_9AGAM</name>
<keyword evidence="2 4" id="KW-0863">Zinc-finger</keyword>
<dbReference type="PROSITE" id="PS50865">
    <property type="entry name" value="ZF_MYND_2"/>
    <property type="match status" value="1"/>
</dbReference>
<dbReference type="Proteomes" id="UP000044841">
    <property type="component" value="Unassembled WGS sequence"/>
</dbReference>
<protein>
    <submittedName>
        <fullName evidence="6">Mediator of RNA polymerase II transcription subunit 16</fullName>
    </submittedName>
</protein>
<proteinExistence type="predicted"/>
<sequence>MEGPSASAIPEDSFGIDGKFFEGPGFENLVASLQLPQKIRVVEEKNTMFRVMATLRANPINGHQSHIFQTYFGFLSIEFFLRTILVGVLSRLEMLDCFIMLATFDTDKIITRSMAEVVAYELRSTMSPDGHGIDPLGGIALPLYQQGVLLPEIGGVKPEDLKFLFDLVWNDRKGFTQVLASDPHFTHGWSSIFCLIFKVFEKEKAFTTGEKWGQLWYLLYRYRLFAPCVEETLAQVLCSEIETRTRFREFPDVEWADRPTDKEDVRTVVRGYIRKMVGSGNNFSSRMTPIQLMRVPYEAMSDMADYELGAECARATLSQAWVDAAALTVHSADIKYAVDSLEMHVCQIIKHFKRLLEANANHMSRAQRLCLLEVLDSGGFFALIGRALLGHATYFTATIRVDYGSSRVWRDLVNEVKSLASLFKARYPTHDLHRLLRPSHYDIQKTSRQNRLILALSSPTSHLYKFARDSKLVLDDLISALGIRTEAFDLRPDLDMVECHSNRCPAADEGPASVWKKPLVCVGCRAVEYCSRDCQNRDWRVGCPSPHCMECEFLAEFGVPFC</sequence>
<evidence type="ECO:0000313" key="6">
    <source>
        <dbReference type="EMBL" id="CUA74846.1"/>
    </source>
</evidence>
<dbReference type="AlphaFoldDB" id="A0A0K6G8N6"/>
<reference evidence="6 7" key="1">
    <citation type="submission" date="2015-07" db="EMBL/GenBank/DDBJ databases">
        <authorList>
            <person name="Noorani M."/>
        </authorList>
    </citation>
    <scope>NUCLEOTIDE SEQUENCE [LARGE SCALE GENOMIC DNA]</scope>
    <source>
        <strain evidence="6">BBA 69670</strain>
    </source>
</reference>
<dbReference type="GO" id="GO:0008270">
    <property type="term" value="F:zinc ion binding"/>
    <property type="evidence" value="ECO:0007669"/>
    <property type="project" value="UniProtKB-KW"/>
</dbReference>
<evidence type="ECO:0000259" key="5">
    <source>
        <dbReference type="PROSITE" id="PS50865"/>
    </source>
</evidence>
<feature type="domain" description="MYND-type" evidence="5">
    <location>
        <begin position="504"/>
        <end position="551"/>
    </location>
</feature>
<keyword evidence="3" id="KW-0862">Zinc</keyword>
<keyword evidence="7" id="KW-1185">Reference proteome</keyword>
<gene>
    <name evidence="6" type="ORF">RSOLAG22IIIB_05743</name>
</gene>
<keyword evidence="1" id="KW-0479">Metal-binding</keyword>
<organism evidence="6 7">
    <name type="scientific">Rhizoctonia solani</name>
    <dbReference type="NCBI Taxonomy" id="456999"/>
    <lineage>
        <taxon>Eukaryota</taxon>
        <taxon>Fungi</taxon>
        <taxon>Dikarya</taxon>
        <taxon>Basidiomycota</taxon>
        <taxon>Agaricomycotina</taxon>
        <taxon>Agaricomycetes</taxon>
        <taxon>Cantharellales</taxon>
        <taxon>Ceratobasidiaceae</taxon>
        <taxon>Rhizoctonia</taxon>
    </lineage>
</organism>